<sequence>MPISKLAVIRSTIAAFLIGLAALGAIVATTFWLVSETGTYTRLSMAIRLQRAALVDLRILLQDTESGQRGFLLTGEETYLAPYDEARRRLAAQIELVRTRLAGVPEDAAAVARVVEIISGKLTEMQQTIELMQAGRRDEALAIVRTDRGRVLMEEARRLFESMVANAEQRIADSVARQQATIKWLYWVTLLGALVIVAVVAGATWMAVVYTRQLVAAQREVEALAAGLEERVRERTADLGRANEEIQRFAYIVTHDLRAPLVNIMGFTSELEASLASIRAWFDKAGVPADDPIAEDARLAAVEDAPEALGFIRSSTRKMDGLINAILKLSREGRRTLRPERIDLGALLEAAADSIRHQVVEAGGEIEIAPGLPTVVSDRLALEQVFGNLLDNAVKYRSPERPIRIRVGARSEPGQRLVVEVEDNGRGIAAHDHDRVFDLFRRSGTQDQPGEGIGLAHVRAMVRNLGGDITLASQLGRGTTMKVDLPRDLRKSLRSAGVNAREPARETSQNRDDRG</sequence>
<dbReference type="InterPro" id="IPR050351">
    <property type="entry name" value="BphY/WalK/GraS-like"/>
</dbReference>
<dbReference type="Gene3D" id="1.10.287.130">
    <property type="match status" value="1"/>
</dbReference>
<dbReference type="InterPro" id="IPR036097">
    <property type="entry name" value="HisK_dim/P_sf"/>
</dbReference>
<keyword evidence="10" id="KW-1185">Reference proteome</keyword>
<dbReference type="InterPro" id="IPR036890">
    <property type="entry name" value="HATPase_C_sf"/>
</dbReference>
<evidence type="ECO:0000256" key="1">
    <source>
        <dbReference type="ARBA" id="ARBA00000085"/>
    </source>
</evidence>
<dbReference type="GO" id="GO:0030295">
    <property type="term" value="F:protein kinase activator activity"/>
    <property type="evidence" value="ECO:0007669"/>
    <property type="project" value="TreeGrafter"/>
</dbReference>
<protein>
    <recommendedName>
        <fullName evidence="2">histidine kinase</fullName>
        <ecNumber evidence="2">2.7.13.3</ecNumber>
    </recommendedName>
</protein>
<feature type="domain" description="Histidine kinase" evidence="8">
    <location>
        <begin position="252"/>
        <end position="489"/>
    </location>
</feature>
<keyword evidence="7" id="KW-0812">Transmembrane</keyword>
<comment type="catalytic activity">
    <reaction evidence="1">
        <text>ATP + protein L-histidine = ADP + protein N-phospho-L-histidine.</text>
        <dbReference type="EC" id="2.7.13.3"/>
    </reaction>
</comment>
<accession>A0A447CR14</accession>
<reference evidence="10" key="1">
    <citation type="submission" date="2018-10" db="EMBL/GenBank/DDBJ databases">
        <authorList>
            <person name="Peiro R."/>
            <person name="Begona"/>
            <person name="Cbmso G."/>
            <person name="Lopez M."/>
            <person name="Gonzalez S."/>
            <person name="Sacristan E."/>
            <person name="Castillo E."/>
        </authorList>
    </citation>
    <scope>NUCLEOTIDE SEQUENCE [LARGE SCALE GENOMIC DNA]</scope>
</reference>
<evidence type="ECO:0000256" key="6">
    <source>
        <dbReference type="SAM" id="MobiDB-lite"/>
    </source>
</evidence>
<evidence type="ECO:0000256" key="7">
    <source>
        <dbReference type="SAM" id="Phobius"/>
    </source>
</evidence>
<dbReference type="InterPro" id="IPR005467">
    <property type="entry name" value="His_kinase_dom"/>
</dbReference>
<dbReference type="PANTHER" id="PTHR42878">
    <property type="entry name" value="TWO-COMPONENT HISTIDINE KINASE"/>
    <property type="match status" value="1"/>
</dbReference>
<dbReference type="Pfam" id="PF05227">
    <property type="entry name" value="CHASE3"/>
    <property type="match status" value="1"/>
</dbReference>
<organism evidence="9 10">
    <name type="scientific">Rhodoplanes serenus</name>
    <dbReference type="NCBI Taxonomy" id="200615"/>
    <lineage>
        <taxon>Bacteria</taxon>
        <taxon>Pseudomonadati</taxon>
        <taxon>Pseudomonadota</taxon>
        <taxon>Alphaproteobacteria</taxon>
        <taxon>Hyphomicrobiales</taxon>
        <taxon>Nitrobacteraceae</taxon>
        <taxon>Rhodoplanes</taxon>
    </lineage>
</organism>
<dbReference type="InterPro" id="IPR003594">
    <property type="entry name" value="HATPase_dom"/>
</dbReference>
<keyword evidence="5" id="KW-0418">Kinase</keyword>
<dbReference type="InterPro" id="IPR004358">
    <property type="entry name" value="Sig_transdc_His_kin-like_C"/>
</dbReference>
<dbReference type="Gene3D" id="3.30.565.10">
    <property type="entry name" value="Histidine kinase-like ATPase, C-terminal domain"/>
    <property type="match status" value="1"/>
</dbReference>
<dbReference type="PANTHER" id="PTHR42878:SF15">
    <property type="entry name" value="BACTERIOPHYTOCHROME"/>
    <property type="match status" value="1"/>
</dbReference>
<feature type="compositionally biased region" description="Basic and acidic residues" evidence="6">
    <location>
        <begin position="502"/>
        <end position="515"/>
    </location>
</feature>
<evidence type="ECO:0000256" key="3">
    <source>
        <dbReference type="ARBA" id="ARBA00022553"/>
    </source>
</evidence>
<keyword evidence="7" id="KW-1133">Transmembrane helix</keyword>
<dbReference type="OrthoDB" id="9808408at2"/>
<dbReference type="SUPFAM" id="SSF47384">
    <property type="entry name" value="Homodimeric domain of signal transducing histidine kinase"/>
    <property type="match status" value="1"/>
</dbReference>
<dbReference type="RefSeq" id="WP_129607722.1">
    <property type="nucleotide sequence ID" value="NZ_UWOC01000034.1"/>
</dbReference>
<dbReference type="GO" id="GO:0000155">
    <property type="term" value="F:phosphorelay sensor kinase activity"/>
    <property type="evidence" value="ECO:0007669"/>
    <property type="project" value="InterPro"/>
</dbReference>
<gene>
    <name evidence="9" type="primary">cph1_1</name>
    <name evidence="9" type="ORF">RHODGE_RHODGE_00622</name>
</gene>
<comment type="caution">
    <text evidence="9">The sequence shown here is derived from an EMBL/GenBank/DDBJ whole genome shotgun (WGS) entry which is preliminary data.</text>
</comment>
<dbReference type="Pfam" id="PF02518">
    <property type="entry name" value="HATPase_c"/>
    <property type="match status" value="1"/>
</dbReference>
<dbReference type="GO" id="GO:0007234">
    <property type="term" value="P:osmosensory signaling via phosphorelay pathway"/>
    <property type="evidence" value="ECO:0007669"/>
    <property type="project" value="TreeGrafter"/>
</dbReference>
<feature type="region of interest" description="Disordered" evidence="6">
    <location>
        <begin position="493"/>
        <end position="515"/>
    </location>
</feature>
<keyword evidence="3" id="KW-0597">Phosphoprotein</keyword>
<dbReference type="SMART" id="SM00388">
    <property type="entry name" value="HisKA"/>
    <property type="match status" value="1"/>
</dbReference>
<keyword evidence="7" id="KW-0472">Membrane</keyword>
<dbReference type="Proteomes" id="UP000289200">
    <property type="component" value="Unassembled WGS sequence"/>
</dbReference>
<dbReference type="EMBL" id="UWOC01000034">
    <property type="protein sequence ID" value="VCU07531.1"/>
    <property type="molecule type" value="Genomic_DNA"/>
</dbReference>
<evidence type="ECO:0000259" key="8">
    <source>
        <dbReference type="PROSITE" id="PS50109"/>
    </source>
</evidence>
<name>A0A447CR14_9BRAD</name>
<dbReference type="PROSITE" id="PS50109">
    <property type="entry name" value="HIS_KIN"/>
    <property type="match status" value="1"/>
</dbReference>
<feature type="transmembrane region" description="Helical" evidence="7">
    <location>
        <begin position="184"/>
        <end position="210"/>
    </location>
</feature>
<dbReference type="InterPro" id="IPR003661">
    <property type="entry name" value="HisK_dim/P_dom"/>
</dbReference>
<dbReference type="GO" id="GO:0000156">
    <property type="term" value="F:phosphorelay response regulator activity"/>
    <property type="evidence" value="ECO:0007669"/>
    <property type="project" value="TreeGrafter"/>
</dbReference>
<evidence type="ECO:0000256" key="5">
    <source>
        <dbReference type="ARBA" id="ARBA00022777"/>
    </source>
</evidence>
<dbReference type="CDD" id="cd19410">
    <property type="entry name" value="HK9-like_sensor"/>
    <property type="match status" value="1"/>
</dbReference>
<keyword evidence="4" id="KW-0808">Transferase</keyword>
<dbReference type="InterPro" id="IPR007891">
    <property type="entry name" value="CHASE3"/>
</dbReference>
<evidence type="ECO:0000256" key="2">
    <source>
        <dbReference type="ARBA" id="ARBA00012438"/>
    </source>
</evidence>
<proteinExistence type="predicted"/>
<dbReference type="SUPFAM" id="SSF55874">
    <property type="entry name" value="ATPase domain of HSP90 chaperone/DNA topoisomerase II/histidine kinase"/>
    <property type="match status" value="1"/>
</dbReference>
<evidence type="ECO:0000256" key="4">
    <source>
        <dbReference type="ARBA" id="ARBA00022679"/>
    </source>
</evidence>
<dbReference type="AlphaFoldDB" id="A0A447CR14"/>
<feature type="transmembrane region" description="Helical" evidence="7">
    <location>
        <begin position="12"/>
        <end position="34"/>
    </location>
</feature>
<dbReference type="PRINTS" id="PR00344">
    <property type="entry name" value="BCTRLSENSOR"/>
</dbReference>
<dbReference type="EC" id="2.7.13.3" evidence="2"/>
<evidence type="ECO:0000313" key="9">
    <source>
        <dbReference type="EMBL" id="VCU07531.1"/>
    </source>
</evidence>
<dbReference type="SMART" id="SM00387">
    <property type="entry name" value="HATPase_c"/>
    <property type="match status" value="1"/>
</dbReference>
<evidence type="ECO:0000313" key="10">
    <source>
        <dbReference type="Proteomes" id="UP000289200"/>
    </source>
</evidence>
<dbReference type="CDD" id="cd00082">
    <property type="entry name" value="HisKA"/>
    <property type="match status" value="1"/>
</dbReference>